<reference evidence="7 8" key="1">
    <citation type="submission" date="2017-03" db="EMBL/GenBank/DDBJ databases">
        <title>Genome sequence of Methanobrevibacter thaueri.</title>
        <authorList>
            <person name="Poehlein A."/>
            <person name="Seedorf H."/>
            <person name="Daniel R."/>
        </authorList>
    </citation>
    <scope>NUCLEOTIDE SEQUENCE [LARGE SCALE GENOMIC DNA]</scope>
    <source>
        <strain evidence="7 8">DSM 11995</strain>
    </source>
</reference>
<dbReference type="InterPro" id="IPR004099">
    <property type="entry name" value="Pyr_nucl-diS_OxRdtase_dimer"/>
</dbReference>
<accession>A0A315XPE8</accession>
<comment type="similarity">
    <text evidence="2">Belongs to the class-III pyridine nucleotide-disulfide oxidoreductase family.</text>
</comment>
<dbReference type="PRINTS" id="PR00411">
    <property type="entry name" value="PNDRDTASEI"/>
</dbReference>
<dbReference type="EC" id="1.6.99.3" evidence="7"/>
<evidence type="ECO:0000256" key="4">
    <source>
        <dbReference type="ARBA" id="ARBA00022827"/>
    </source>
</evidence>
<dbReference type="RefSeq" id="WP_116591683.1">
    <property type="nucleotide sequence ID" value="NZ_MZGS01000017.1"/>
</dbReference>
<keyword evidence="7" id="KW-0560">Oxidoreductase</keyword>
<proteinExistence type="inferred from homology"/>
<keyword evidence="4" id="KW-0274">FAD</keyword>
<feature type="domain" description="FAD/NAD(P)-binding" evidence="6">
    <location>
        <begin position="1"/>
        <end position="290"/>
    </location>
</feature>
<dbReference type="OrthoDB" id="27922at2157"/>
<gene>
    <name evidence="7" type="ORF">MBBTH_07130</name>
</gene>
<evidence type="ECO:0000256" key="1">
    <source>
        <dbReference type="ARBA" id="ARBA00001974"/>
    </source>
</evidence>
<feature type="domain" description="Pyridine nucleotide-disulphide oxidoreductase dimerisation" evidence="5">
    <location>
        <begin position="329"/>
        <end position="426"/>
    </location>
</feature>
<dbReference type="PANTHER" id="PTHR43429">
    <property type="entry name" value="PYRIDINE NUCLEOTIDE-DISULFIDE OXIDOREDUCTASE DOMAIN-CONTAINING"/>
    <property type="match status" value="1"/>
</dbReference>
<dbReference type="Gene3D" id="3.50.50.60">
    <property type="entry name" value="FAD/NAD(P)-binding domain"/>
    <property type="match status" value="2"/>
</dbReference>
<sequence>MKVVIVGGGAGGISTASNIRKLDKEIEITVLTRDNKVAYSPCAIPYVLSGKIESFDDIIMRTPEDYKEKDIDVITEVEVTEVDSDKKTVTYEKNGKKTVMDYDKLVLATGGNPFVPPMQGVELDGVFRIRNIDDGMRVQEAMKDAKSAIVTGAGLIGIEIAYALKQQGLDVILSEMLPQIVPRSLDKDMSDILVKYLEMEGIQVVLGKPITKLIGETKVEKACFGDEEIYDADMVIMATGVRAELDLARMAGCEIGRWAILVNDRMETSVEDVYAVGDCVESKDLILGSNTISQLGTTAVRESKTLARTICGKKSKFNPVLNSMVSKVGKLEFGAVGYTTSFAQQNRIRPVVQKVQALTRARYYPNAKPMDIKVICDGNGTIIGCQIIAEERVAERIDTMTLAITEGLTCFDLSNMEFAYAPPVSMVTDPLILAVEEVSKKFN</sequence>
<comment type="caution">
    <text evidence="7">The sequence shown here is derived from an EMBL/GenBank/DDBJ whole genome shotgun (WGS) entry which is preliminary data.</text>
</comment>
<dbReference type="PANTHER" id="PTHR43429:SF3">
    <property type="entry name" value="NITRITE REDUCTASE [NAD(P)H]"/>
    <property type="match status" value="1"/>
</dbReference>
<keyword evidence="3" id="KW-0285">Flavoprotein</keyword>
<dbReference type="InterPro" id="IPR050260">
    <property type="entry name" value="FAD-bd_OxRdtase"/>
</dbReference>
<name>A0A315XPE8_9EURY</name>
<protein>
    <submittedName>
        <fullName evidence="7">Putative NADH oxidase</fullName>
        <ecNumber evidence="7">1.6.99.3</ecNumber>
    </submittedName>
</protein>
<dbReference type="AlphaFoldDB" id="A0A315XPE8"/>
<dbReference type="InterPro" id="IPR023753">
    <property type="entry name" value="FAD/NAD-binding_dom"/>
</dbReference>
<dbReference type="SUPFAM" id="SSF55424">
    <property type="entry name" value="FAD/NAD-linked reductases, dimerisation (C-terminal) domain"/>
    <property type="match status" value="1"/>
</dbReference>
<evidence type="ECO:0000313" key="7">
    <source>
        <dbReference type="EMBL" id="PWB87744.1"/>
    </source>
</evidence>
<dbReference type="Pfam" id="PF02852">
    <property type="entry name" value="Pyr_redox_dim"/>
    <property type="match status" value="1"/>
</dbReference>
<dbReference type="SUPFAM" id="SSF51905">
    <property type="entry name" value="FAD/NAD(P)-binding domain"/>
    <property type="match status" value="2"/>
</dbReference>
<dbReference type="EMBL" id="MZGS01000017">
    <property type="protein sequence ID" value="PWB87744.1"/>
    <property type="molecule type" value="Genomic_DNA"/>
</dbReference>
<keyword evidence="8" id="KW-1185">Reference proteome</keyword>
<evidence type="ECO:0000313" key="8">
    <source>
        <dbReference type="Proteomes" id="UP000251717"/>
    </source>
</evidence>
<comment type="cofactor">
    <cofactor evidence="1">
        <name>FAD</name>
        <dbReference type="ChEBI" id="CHEBI:57692"/>
    </cofactor>
</comment>
<dbReference type="InterPro" id="IPR036188">
    <property type="entry name" value="FAD/NAD-bd_sf"/>
</dbReference>
<evidence type="ECO:0000256" key="2">
    <source>
        <dbReference type="ARBA" id="ARBA00009130"/>
    </source>
</evidence>
<dbReference type="Proteomes" id="UP000251717">
    <property type="component" value="Unassembled WGS sequence"/>
</dbReference>
<evidence type="ECO:0000259" key="5">
    <source>
        <dbReference type="Pfam" id="PF02852"/>
    </source>
</evidence>
<organism evidence="7 8">
    <name type="scientific">Methanobrevibacter thaueri</name>
    <dbReference type="NCBI Taxonomy" id="190975"/>
    <lineage>
        <taxon>Archaea</taxon>
        <taxon>Methanobacteriati</taxon>
        <taxon>Methanobacteriota</taxon>
        <taxon>Methanomada group</taxon>
        <taxon>Methanobacteria</taxon>
        <taxon>Methanobacteriales</taxon>
        <taxon>Methanobacteriaceae</taxon>
        <taxon>Methanobrevibacter</taxon>
    </lineage>
</organism>
<evidence type="ECO:0000259" key="6">
    <source>
        <dbReference type="Pfam" id="PF07992"/>
    </source>
</evidence>
<dbReference type="PRINTS" id="PR00368">
    <property type="entry name" value="FADPNR"/>
</dbReference>
<dbReference type="Pfam" id="PF07992">
    <property type="entry name" value="Pyr_redox_2"/>
    <property type="match status" value="1"/>
</dbReference>
<dbReference type="InterPro" id="IPR016156">
    <property type="entry name" value="FAD/NAD-linked_Rdtase_dimer_sf"/>
</dbReference>
<dbReference type="GO" id="GO:0016491">
    <property type="term" value="F:oxidoreductase activity"/>
    <property type="evidence" value="ECO:0007669"/>
    <property type="project" value="UniProtKB-KW"/>
</dbReference>
<evidence type="ECO:0000256" key="3">
    <source>
        <dbReference type="ARBA" id="ARBA00022630"/>
    </source>
</evidence>